<sequence length="365" mass="42111">MITNFEALTNKINSTSGIFLNKVRKQVNSAYTMRNWLIGHYIVEYEQHGEDRAVYGDKLLERLAGSLKKNGLVGMSGTNLKLFRQLYILYPQIGQTLSGEFKQVDFQIVADGLATVKYAHERNSCSPEELLAKLSFSHFIELFKADADVKRIFYETEAIKNNWSVRELQRAMNSLLYERTGLSKVELPIVEKKEPVPLIPENFFRDPYMLEFLELEEKPSYTESDLESSIIDHLQSFLLELGKGFCFETRQKRITFDNTHYRIDLVFYHRILKCHVLVDLKIGEFSHADAGQMNVYLNYYRENEMSTGDNPPIGIILCAGKNETLVKYATAGLAHKLFVSKYMINLPSEDELVQILEEESEKVQN</sequence>
<reference evidence="3 4" key="1">
    <citation type="submission" date="2016-11" db="EMBL/GenBank/DDBJ databases">
        <authorList>
            <person name="Jaros S."/>
            <person name="Januszkiewicz K."/>
            <person name="Wedrychowicz H."/>
        </authorList>
    </citation>
    <scope>NUCLEOTIDE SEQUENCE [LARGE SCALE GENOMIC DNA]</scope>
    <source>
        <strain evidence="3 4">DSM 24787</strain>
    </source>
</reference>
<evidence type="ECO:0000259" key="1">
    <source>
        <dbReference type="Pfam" id="PF06250"/>
    </source>
</evidence>
<dbReference type="Gene3D" id="3.40.1350.10">
    <property type="match status" value="1"/>
</dbReference>
<proteinExistence type="predicted"/>
<dbReference type="InterPro" id="IPR041527">
    <property type="entry name" value="YhcG_N"/>
</dbReference>
<dbReference type="Pfam" id="PF17761">
    <property type="entry name" value="DUF1016_N"/>
    <property type="match status" value="1"/>
</dbReference>
<evidence type="ECO:0000313" key="4">
    <source>
        <dbReference type="Proteomes" id="UP000185003"/>
    </source>
</evidence>
<dbReference type="PANTHER" id="PTHR30547">
    <property type="entry name" value="UNCHARACTERIZED PROTEIN YHCG-RELATED"/>
    <property type="match status" value="1"/>
</dbReference>
<dbReference type="PANTHER" id="PTHR30547:SF5">
    <property type="entry name" value="NUCLEASE YHCG-RELATED"/>
    <property type="match status" value="1"/>
</dbReference>
<organism evidence="3 4">
    <name type="scientific">Chitinophaga niabensis</name>
    <dbReference type="NCBI Taxonomy" id="536979"/>
    <lineage>
        <taxon>Bacteria</taxon>
        <taxon>Pseudomonadati</taxon>
        <taxon>Bacteroidota</taxon>
        <taxon>Chitinophagia</taxon>
        <taxon>Chitinophagales</taxon>
        <taxon>Chitinophagaceae</taxon>
        <taxon>Chitinophaga</taxon>
    </lineage>
</organism>
<keyword evidence="3" id="KW-0255">Endonuclease</keyword>
<feature type="domain" description="YhcG N-terminal" evidence="2">
    <location>
        <begin position="22"/>
        <end position="179"/>
    </location>
</feature>
<dbReference type="STRING" id="536979.SAMN04488055_2083"/>
<dbReference type="GO" id="GO:0003676">
    <property type="term" value="F:nucleic acid binding"/>
    <property type="evidence" value="ECO:0007669"/>
    <property type="project" value="InterPro"/>
</dbReference>
<dbReference type="InterPro" id="IPR009362">
    <property type="entry name" value="YhcG_C"/>
</dbReference>
<dbReference type="Pfam" id="PF06250">
    <property type="entry name" value="YhcG_C"/>
    <property type="match status" value="1"/>
</dbReference>
<dbReference type="OrthoDB" id="9801263at2"/>
<keyword evidence="4" id="KW-1185">Reference proteome</keyword>
<dbReference type="EMBL" id="FSRA01000001">
    <property type="protein sequence ID" value="SIN91661.1"/>
    <property type="molecule type" value="Genomic_DNA"/>
</dbReference>
<evidence type="ECO:0000313" key="3">
    <source>
        <dbReference type="EMBL" id="SIN91661.1"/>
    </source>
</evidence>
<feature type="domain" description="YhcG PDDEXK nuclease" evidence="1">
    <location>
        <begin position="202"/>
        <end position="351"/>
    </location>
</feature>
<keyword evidence="3" id="KW-0378">Hydrolase</keyword>
<dbReference type="Proteomes" id="UP000185003">
    <property type="component" value="Unassembled WGS sequence"/>
</dbReference>
<dbReference type="AlphaFoldDB" id="A0A1N6F8Q6"/>
<dbReference type="InterPro" id="IPR053148">
    <property type="entry name" value="PD-DEXK-like_domain"/>
</dbReference>
<gene>
    <name evidence="3" type="ORF">SAMN04488055_2083</name>
</gene>
<protein>
    <submittedName>
        <fullName evidence="3">Predicted nuclease of restriction endonuclease-like (RecB) superfamily, DUF1016 family</fullName>
    </submittedName>
</protein>
<dbReference type="RefSeq" id="WP_074239173.1">
    <property type="nucleotide sequence ID" value="NZ_FSRA01000001.1"/>
</dbReference>
<accession>A0A1N6F8Q6</accession>
<dbReference type="GO" id="GO:0004519">
    <property type="term" value="F:endonuclease activity"/>
    <property type="evidence" value="ECO:0007669"/>
    <property type="project" value="UniProtKB-KW"/>
</dbReference>
<evidence type="ECO:0000259" key="2">
    <source>
        <dbReference type="Pfam" id="PF17761"/>
    </source>
</evidence>
<name>A0A1N6F8Q6_9BACT</name>
<dbReference type="InterPro" id="IPR011856">
    <property type="entry name" value="tRNA_endonuc-like_dom_sf"/>
</dbReference>
<keyword evidence="3" id="KW-0540">Nuclease</keyword>